<evidence type="ECO:0000313" key="1">
    <source>
        <dbReference type="EMBL" id="KKM02383.1"/>
    </source>
</evidence>
<proteinExistence type="predicted"/>
<protein>
    <submittedName>
        <fullName evidence="1">Uncharacterized protein</fullName>
    </submittedName>
</protein>
<comment type="caution">
    <text evidence="1">The sequence shown here is derived from an EMBL/GenBank/DDBJ whole genome shotgun (WGS) entry which is preliminary data.</text>
</comment>
<accession>A0A0F9JTY7</accession>
<sequence length="53" mass="5313">MKAVIVPCDVLLVALGIGLIGLWLQAARAAAAAKSGLSGQDVGLELLELLAAE</sequence>
<gene>
    <name evidence="1" type="ORF">LCGC14_1784970</name>
</gene>
<dbReference type="AlphaFoldDB" id="A0A0F9JTY7"/>
<reference evidence="1" key="1">
    <citation type="journal article" date="2015" name="Nature">
        <title>Complex archaea that bridge the gap between prokaryotes and eukaryotes.</title>
        <authorList>
            <person name="Spang A."/>
            <person name="Saw J.H."/>
            <person name="Jorgensen S.L."/>
            <person name="Zaremba-Niedzwiedzka K."/>
            <person name="Martijn J."/>
            <person name="Lind A.E."/>
            <person name="van Eijk R."/>
            <person name="Schleper C."/>
            <person name="Guy L."/>
            <person name="Ettema T.J."/>
        </authorList>
    </citation>
    <scope>NUCLEOTIDE SEQUENCE</scope>
</reference>
<organism evidence="1">
    <name type="scientific">marine sediment metagenome</name>
    <dbReference type="NCBI Taxonomy" id="412755"/>
    <lineage>
        <taxon>unclassified sequences</taxon>
        <taxon>metagenomes</taxon>
        <taxon>ecological metagenomes</taxon>
    </lineage>
</organism>
<dbReference type="EMBL" id="LAZR01016949">
    <property type="protein sequence ID" value="KKM02383.1"/>
    <property type="molecule type" value="Genomic_DNA"/>
</dbReference>
<name>A0A0F9JTY7_9ZZZZ</name>